<evidence type="ECO:0000313" key="2">
    <source>
        <dbReference type="Proteomes" id="UP001157960"/>
    </source>
</evidence>
<reference evidence="1 2" key="1">
    <citation type="submission" date="2017-05" db="EMBL/GenBank/DDBJ databases">
        <authorList>
            <person name="Varghese N."/>
            <person name="Submissions S."/>
        </authorList>
    </citation>
    <scope>NUCLEOTIDE SEQUENCE [LARGE SCALE GENOMIC DNA]</scope>
    <source>
        <strain evidence="1 2">DSM 28214</strain>
    </source>
</reference>
<evidence type="ECO:0000313" key="1">
    <source>
        <dbReference type="EMBL" id="SMP21108.1"/>
    </source>
</evidence>
<dbReference type="EMBL" id="FXTZ01000006">
    <property type="protein sequence ID" value="SMP21108.1"/>
    <property type="molecule type" value="Genomic_DNA"/>
</dbReference>
<dbReference type="Gene3D" id="2.180.10.10">
    <property type="entry name" value="RHS repeat-associated core"/>
    <property type="match status" value="1"/>
</dbReference>
<organism evidence="1 2">
    <name type="scientific">Chryseobacterium profundimaris</name>
    <dbReference type="NCBI Taxonomy" id="1387275"/>
    <lineage>
        <taxon>Bacteria</taxon>
        <taxon>Pseudomonadati</taxon>
        <taxon>Bacteroidota</taxon>
        <taxon>Flavobacteriia</taxon>
        <taxon>Flavobacteriales</taxon>
        <taxon>Weeksellaceae</taxon>
        <taxon>Chryseobacterium group</taxon>
        <taxon>Chryseobacterium</taxon>
    </lineage>
</organism>
<proteinExistence type="predicted"/>
<accession>A0ABY1NXG5</accession>
<keyword evidence="2" id="KW-1185">Reference proteome</keyword>
<comment type="caution">
    <text evidence="1">The sequence shown here is derived from an EMBL/GenBank/DDBJ whole genome shotgun (WGS) entry which is preliminary data.</text>
</comment>
<gene>
    <name evidence="1" type="ORF">SAMN06264346_1069</name>
</gene>
<name>A0ABY1NXG5_9FLAO</name>
<protein>
    <submittedName>
        <fullName evidence="1">RHS repeat-associated core domain-containing protein</fullName>
    </submittedName>
</protein>
<dbReference type="Proteomes" id="UP001157960">
    <property type="component" value="Unassembled WGS sequence"/>
</dbReference>
<sequence length="83" mass="9986">MYYYPFGMMHKSEEHSFENPYQYNYNGKELQDTGMYDYGARFYMPGNLCVRSLLLIITIADTQCDENFFCINLWSYFIDLLDL</sequence>
<dbReference type="RefSeq" id="WP_283422144.1">
    <property type="nucleotide sequence ID" value="NZ_FXTZ01000006.1"/>
</dbReference>